<dbReference type="WBParaSite" id="maker-uti_cns_0045900-snap-gene-0.1-mRNA-1">
    <property type="protein sequence ID" value="maker-uti_cns_0045900-snap-gene-0.1-mRNA-1"/>
    <property type="gene ID" value="maker-uti_cns_0045900-snap-gene-0.1"/>
</dbReference>
<evidence type="ECO:0000256" key="8">
    <source>
        <dbReference type="PROSITE-ProRule" id="PRU10133"/>
    </source>
</evidence>
<evidence type="ECO:0000259" key="10">
    <source>
        <dbReference type="PROSITE" id="PS50127"/>
    </source>
</evidence>
<reference evidence="12" key="1">
    <citation type="submission" date="2016-11" db="UniProtKB">
        <authorList>
            <consortium name="WormBaseParasite"/>
        </authorList>
    </citation>
    <scope>IDENTIFICATION</scope>
</reference>
<dbReference type="PANTHER" id="PTHR24067">
    <property type="entry name" value="UBIQUITIN-CONJUGATING ENZYME E2"/>
    <property type="match status" value="1"/>
</dbReference>
<name>A0A1I8J6H7_9PLAT</name>
<evidence type="ECO:0000256" key="3">
    <source>
        <dbReference type="ARBA" id="ARBA00022679"/>
    </source>
</evidence>
<comment type="subcellular location">
    <subcellularLocation>
        <location evidence="1">Nucleus</location>
    </subcellularLocation>
</comment>
<dbReference type="Proteomes" id="UP000095280">
    <property type="component" value="Unplaced"/>
</dbReference>
<dbReference type="InterPro" id="IPR000608">
    <property type="entry name" value="UBC"/>
</dbReference>
<dbReference type="InterPro" id="IPR016135">
    <property type="entry name" value="UBQ-conjugating_enzyme/RWD"/>
</dbReference>
<evidence type="ECO:0000313" key="12">
    <source>
        <dbReference type="WBParaSite" id="maker-uti_cns_0045900-snap-gene-0.1-mRNA-1"/>
    </source>
</evidence>
<evidence type="ECO:0000256" key="4">
    <source>
        <dbReference type="ARBA" id="ARBA00022741"/>
    </source>
</evidence>
<dbReference type="GO" id="GO:0005634">
    <property type="term" value="C:nucleus"/>
    <property type="evidence" value="ECO:0007669"/>
    <property type="project" value="UniProtKB-SubCell"/>
</dbReference>
<keyword evidence="11" id="KW-1185">Reference proteome</keyword>
<dbReference type="GO" id="GO:0005524">
    <property type="term" value="F:ATP binding"/>
    <property type="evidence" value="ECO:0007669"/>
    <property type="project" value="UniProtKB-KW"/>
</dbReference>
<feature type="active site" description="Glycyl thioester intermediate" evidence="8">
    <location>
        <position position="687"/>
    </location>
</feature>
<evidence type="ECO:0000256" key="2">
    <source>
        <dbReference type="ARBA" id="ARBA00004718"/>
    </source>
</evidence>
<feature type="region of interest" description="Disordered" evidence="9">
    <location>
        <begin position="1"/>
        <end position="35"/>
    </location>
</feature>
<accession>A0A1I8J6H7</accession>
<keyword evidence="4" id="KW-0547">Nucleotide-binding</keyword>
<keyword evidence="3" id="KW-0808">Transferase</keyword>
<proteinExistence type="predicted"/>
<evidence type="ECO:0000256" key="6">
    <source>
        <dbReference type="ARBA" id="ARBA00022840"/>
    </source>
</evidence>
<dbReference type="CDD" id="cd23798">
    <property type="entry name" value="UBCc_UBE2I"/>
    <property type="match status" value="1"/>
</dbReference>
<dbReference type="InterPro" id="IPR023313">
    <property type="entry name" value="UBQ-conjugating_AS"/>
</dbReference>
<dbReference type="AlphaFoldDB" id="A0A1I8J6H7"/>
<sequence length="837" mass="94062">QFGDRGKRLRPSPGNQTCQSEKELRDEAGLRNPSSPRPPWWGLKVKMQHCVSASVNLMKIAELYRPGLILIQEPWMRNGKLPNIPSGYSDFYELTDLRPIETCEDVDHMAETLTGCIIEAYEAACPARAYKGKTSAPWWNPELGKLRRKAKSLHRRAMKTGNPEDMELFRQASRNFKSEVRKAKEFGYADDVTAIVAGPSPSTLRDLMQSFIRKAESWANDNGLELSEPKTVAIMFTSRLRWNIRPLQLYGRDIAFAHQTRCLGVILDHRLNWSSHVKAKAKRASAILAQLRRALGTSWDLLNTIQGRACRLICNATRSTPFAGMGAFLNLPPLDLFIRGEAARTTRRLIDAGVKFIYMRAPAKRNLVPHSDLCLNFLNECQANRVFTDGIASTLNLRQRYSVAIDSRDNINDHWNPGELHCYTDGSKQSANTGFGVGIFLNGRVIATHAQYTGVNSSVFQNEVLAISSCTAELLATGVTAWIRTQHRSTWANRTNCRQSRGAVPQPSHQLRKLLLRLSRRDIRAATMTLSGHGCFSRHQYLQGNATNATCSFCNSGLVEWGADQFGDKQIRRQRFTMDKFGESKFGDTFAGGESSGIALARLSEERKAWRKDHPFGFVAKPAANADGTMNLMIWDCKIPGRRGTIWEGGLYTLRMYFKEDYPSSPPKCKFEPPLFHPNVYPSGTVCLSLLDEEKDWRASVTIKQILLGIQELLDAPNIRDPAQAEAYTCFMQNRREYDEKVRQQATRFKNPNFRSVHQSFTSSGLLLLLLPLLFSRAHSWRVIDLTSSTSGSLFRANVLVIAALEALYLVSVSLLVQAVLKLDDCRVAACRQDDSG</sequence>
<feature type="domain" description="UBC core" evidence="10">
    <location>
        <begin position="598"/>
        <end position="751"/>
    </location>
</feature>
<evidence type="ECO:0000256" key="9">
    <source>
        <dbReference type="SAM" id="MobiDB-lite"/>
    </source>
</evidence>
<dbReference type="PROSITE" id="PS50127">
    <property type="entry name" value="UBC_2"/>
    <property type="match status" value="1"/>
</dbReference>
<dbReference type="InterPro" id="IPR050113">
    <property type="entry name" value="Ub_conjugating_enzyme"/>
</dbReference>
<dbReference type="Gene3D" id="3.10.110.10">
    <property type="entry name" value="Ubiquitin Conjugating Enzyme"/>
    <property type="match status" value="1"/>
</dbReference>
<feature type="compositionally biased region" description="Basic and acidic residues" evidence="9">
    <location>
        <begin position="20"/>
        <end position="29"/>
    </location>
</feature>
<dbReference type="SMART" id="SM00212">
    <property type="entry name" value="UBCc"/>
    <property type="match status" value="1"/>
</dbReference>
<evidence type="ECO:0000313" key="11">
    <source>
        <dbReference type="Proteomes" id="UP000095280"/>
    </source>
</evidence>
<dbReference type="Pfam" id="PF00179">
    <property type="entry name" value="UQ_con"/>
    <property type="match status" value="1"/>
</dbReference>
<keyword evidence="7" id="KW-0539">Nucleus</keyword>
<keyword evidence="6" id="KW-0067">ATP-binding</keyword>
<keyword evidence="5" id="KW-0833">Ubl conjugation pathway</keyword>
<evidence type="ECO:0000256" key="1">
    <source>
        <dbReference type="ARBA" id="ARBA00004123"/>
    </source>
</evidence>
<evidence type="ECO:0000256" key="5">
    <source>
        <dbReference type="ARBA" id="ARBA00022786"/>
    </source>
</evidence>
<dbReference type="FunFam" id="3.10.110.10:FF:000013">
    <property type="entry name" value="SUMO-conjugating enzyme UBC9"/>
    <property type="match status" value="1"/>
</dbReference>
<comment type="pathway">
    <text evidence="2">Protein modification; protein sumoylation.</text>
</comment>
<dbReference type="SUPFAM" id="SSF54495">
    <property type="entry name" value="UBC-like"/>
    <property type="match status" value="1"/>
</dbReference>
<protein>
    <submittedName>
        <fullName evidence="12">UBIQUITIN_CONJUGAT_2 domain-containing protein</fullName>
    </submittedName>
</protein>
<evidence type="ECO:0000256" key="7">
    <source>
        <dbReference type="ARBA" id="ARBA00023242"/>
    </source>
</evidence>
<dbReference type="GO" id="GO:0016740">
    <property type="term" value="F:transferase activity"/>
    <property type="evidence" value="ECO:0007669"/>
    <property type="project" value="UniProtKB-KW"/>
</dbReference>
<dbReference type="PROSITE" id="PS00183">
    <property type="entry name" value="UBC_1"/>
    <property type="match status" value="1"/>
</dbReference>
<organism evidence="11 12">
    <name type="scientific">Macrostomum lignano</name>
    <dbReference type="NCBI Taxonomy" id="282301"/>
    <lineage>
        <taxon>Eukaryota</taxon>
        <taxon>Metazoa</taxon>
        <taxon>Spiralia</taxon>
        <taxon>Lophotrochozoa</taxon>
        <taxon>Platyhelminthes</taxon>
        <taxon>Rhabditophora</taxon>
        <taxon>Macrostomorpha</taxon>
        <taxon>Macrostomida</taxon>
        <taxon>Macrostomidae</taxon>
        <taxon>Macrostomum</taxon>
    </lineage>
</organism>